<evidence type="ECO:0000256" key="6">
    <source>
        <dbReference type="ARBA" id="ARBA00022737"/>
    </source>
</evidence>
<comment type="subcellular location">
    <subcellularLocation>
        <location evidence="1">Nucleus</location>
    </subcellularLocation>
</comment>
<keyword evidence="4" id="KW-0963">Cytoplasm</keyword>
<dbReference type="GO" id="GO:0016973">
    <property type="term" value="P:poly(A)+ mRNA export from nucleus"/>
    <property type="evidence" value="ECO:0007669"/>
    <property type="project" value="TreeGrafter"/>
</dbReference>
<evidence type="ECO:0000256" key="5">
    <source>
        <dbReference type="ARBA" id="ARBA00022614"/>
    </source>
</evidence>
<gene>
    <name evidence="14" type="ORF">N7498_001426</name>
</gene>
<keyword evidence="8" id="KW-0539">Nucleus</keyword>
<dbReference type="SMART" id="SM00804">
    <property type="entry name" value="TAP_C"/>
    <property type="match status" value="1"/>
</dbReference>
<name>A0A9W9NG37_9EURO</name>
<proteinExistence type="inferred from homology"/>
<keyword evidence="15" id="KW-1185">Reference proteome</keyword>
<dbReference type="PROSITE" id="PS51450">
    <property type="entry name" value="LRR"/>
    <property type="match status" value="1"/>
</dbReference>
<dbReference type="InterPro" id="IPR009060">
    <property type="entry name" value="UBA-like_sf"/>
</dbReference>
<evidence type="ECO:0000256" key="2">
    <source>
        <dbReference type="ARBA" id="ARBA00009285"/>
    </source>
</evidence>
<dbReference type="SUPFAM" id="SSF52058">
    <property type="entry name" value="L domain-like"/>
    <property type="match status" value="1"/>
</dbReference>
<dbReference type="RefSeq" id="XP_058313900.1">
    <property type="nucleotide sequence ID" value="XM_058448489.1"/>
</dbReference>
<comment type="function">
    <text evidence="9">Involved in the export of mRNA from the nucleus to the cytoplasm.</text>
</comment>
<dbReference type="GO" id="GO:0003723">
    <property type="term" value="F:RNA binding"/>
    <property type="evidence" value="ECO:0007669"/>
    <property type="project" value="TreeGrafter"/>
</dbReference>
<dbReference type="GeneID" id="83175789"/>
<organism evidence="14 15">
    <name type="scientific">Penicillium cinerascens</name>
    <dbReference type="NCBI Taxonomy" id="70096"/>
    <lineage>
        <taxon>Eukaryota</taxon>
        <taxon>Fungi</taxon>
        <taxon>Dikarya</taxon>
        <taxon>Ascomycota</taxon>
        <taxon>Pezizomycotina</taxon>
        <taxon>Eurotiomycetes</taxon>
        <taxon>Eurotiomycetidae</taxon>
        <taxon>Eurotiales</taxon>
        <taxon>Aspergillaceae</taxon>
        <taxon>Penicillium</taxon>
    </lineage>
</organism>
<dbReference type="InterPro" id="IPR030217">
    <property type="entry name" value="NXF_fam"/>
</dbReference>
<dbReference type="PANTHER" id="PTHR10662:SF22">
    <property type="entry name" value="NUCLEAR RNA EXPORT FACTOR 1"/>
    <property type="match status" value="1"/>
</dbReference>
<dbReference type="SUPFAM" id="SSF46934">
    <property type="entry name" value="UBA-like"/>
    <property type="match status" value="1"/>
</dbReference>
<evidence type="ECO:0000256" key="3">
    <source>
        <dbReference type="ARBA" id="ARBA00022448"/>
    </source>
</evidence>
<comment type="similarity">
    <text evidence="2">Belongs to the NXF family.</text>
</comment>
<dbReference type="FunFam" id="3.10.450.50:FF:000013">
    <property type="entry name" value="mRNA export factor mex67"/>
    <property type="match status" value="1"/>
</dbReference>
<dbReference type="Gene3D" id="3.80.10.10">
    <property type="entry name" value="Ribonuclease Inhibitor"/>
    <property type="match status" value="1"/>
</dbReference>
<dbReference type="InterPro" id="IPR002075">
    <property type="entry name" value="NTF2_dom"/>
</dbReference>
<dbReference type="Pfam" id="PF03943">
    <property type="entry name" value="TAP_C"/>
    <property type="match status" value="1"/>
</dbReference>
<feature type="domain" description="NTF2" evidence="12">
    <location>
        <begin position="380"/>
        <end position="550"/>
    </location>
</feature>
<dbReference type="AlphaFoldDB" id="A0A9W9NG37"/>
<dbReference type="FunFam" id="3.80.10.10:FF:000296">
    <property type="entry name" value="mRNA export factor MEX67"/>
    <property type="match status" value="1"/>
</dbReference>
<dbReference type="InterPro" id="IPR032710">
    <property type="entry name" value="NTF2-like_dom_sf"/>
</dbReference>
<dbReference type="InterPro" id="IPR005637">
    <property type="entry name" value="TAP_C_dom"/>
</dbReference>
<dbReference type="Gene3D" id="1.10.8.10">
    <property type="entry name" value="DNA helicase RuvA subunit, C-terminal domain"/>
    <property type="match status" value="1"/>
</dbReference>
<accession>A0A9W9NG37</accession>
<protein>
    <recommendedName>
        <fullName evidence="10">mRNA export factor MEX67</fullName>
    </recommendedName>
</protein>
<reference evidence="14" key="2">
    <citation type="journal article" date="2023" name="IMA Fungus">
        <title>Comparative genomic study of the Penicillium genus elucidates a diverse pangenome and 15 lateral gene transfer events.</title>
        <authorList>
            <person name="Petersen C."/>
            <person name="Sorensen T."/>
            <person name="Nielsen M.R."/>
            <person name="Sondergaard T.E."/>
            <person name="Sorensen J.L."/>
            <person name="Fitzpatrick D.A."/>
            <person name="Frisvad J.C."/>
            <person name="Nielsen K.L."/>
        </authorList>
    </citation>
    <scope>NUCLEOTIDE SEQUENCE</scope>
    <source>
        <strain evidence="14">IBT 15544</strain>
    </source>
</reference>
<reference evidence="14" key="1">
    <citation type="submission" date="2022-12" db="EMBL/GenBank/DDBJ databases">
        <authorList>
            <person name="Petersen C."/>
        </authorList>
    </citation>
    <scope>NUCLEOTIDE SEQUENCE</scope>
    <source>
        <strain evidence="14">IBT 15544</strain>
    </source>
</reference>
<feature type="domain" description="TAP-C" evidence="13">
    <location>
        <begin position="615"/>
        <end position="670"/>
    </location>
</feature>
<evidence type="ECO:0000256" key="10">
    <source>
        <dbReference type="ARBA" id="ARBA00069694"/>
    </source>
</evidence>
<dbReference type="InterPro" id="IPR032675">
    <property type="entry name" value="LRR_dom_sf"/>
</dbReference>
<dbReference type="Gene3D" id="3.10.450.50">
    <property type="match status" value="1"/>
</dbReference>
<dbReference type="InterPro" id="IPR001611">
    <property type="entry name" value="Leu-rich_rpt"/>
</dbReference>
<keyword evidence="7" id="KW-0509">mRNA transport</keyword>
<evidence type="ECO:0000259" key="13">
    <source>
        <dbReference type="PROSITE" id="PS51281"/>
    </source>
</evidence>
<feature type="compositionally biased region" description="Basic and acidic residues" evidence="11">
    <location>
        <begin position="23"/>
        <end position="37"/>
    </location>
</feature>
<dbReference type="Pfam" id="PF22602">
    <property type="entry name" value="NXF_NTF2"/>
    <property type="match status" value="1"/>
</dbReference>
<keyword evidence="3" id="KW-0813">Transport</keyword>
<evidence type="ECO:0000256" key="8">
    <source>
        <dbReference type="ARBA" id="ARBA00023242"/>
    </source>
</evidence>
<dbReference type="SUPFAM" id="SSF54427">
    <property type="entry name" value="NTF2-like"/>
    <property type="match status" value="1"/>
</dbReference>
<evidence type="ECO:0000313" key="14">
    <source>
        <dbReference type="EMBL" id="KAJ5219327.1"/>
    </source>
</evidence>
<keyword evidence="5" id="KW-0433">Leucine-rich repeat</keyword>
<comment type="caution">
    <text evidence="14">The sequence shown here is derived from an EMBL/GenBank/DDBJ whole genome shotgun (WGS) entry which is preliminary data.</text>
</comment>
<evidence type="ECO:0000256" key="7">
    <source>
        <dbReference type="ARBA" id="ARBA00022816"/>
    </source>
</evidence>
<dbReference type="PROSITE" id="PS51281">
    <property type="entry name" value="TAP_C"/>
    <property type="match status" value="1"/>
</dbReference>
<evidence type="ECO:0000256" key="1">
    <source>
        <dbReference type="ARBA" id="ARBA00004123"/>
    </source>
</evidence>
<dbReference type="GO" id="GO:0042272">
    <property type="term" value="C:nuclear RNA export factor complex"/>
    <property type="evidence" value="ECO:0007669"/>
    <property type="project" value="UniProtKB-ARBA"/>
</dbReference>
<evidence type="ECO:0000256" key="11">
    <source>
        <dbReference type="SAM" id="MobiDB-lite"/>
    </source>
</evidence>
<evidence type="ECO:0000256" key="9">
    <source>
        <dbReference type="ARBA" id="ARBA00055253"/>
    </source>
</evidence>
<sequence length="671" mass="72881">MKTMKSRRSGGTSGGGIRKRGPTRTDRDGDMDMDRPGVRGGKRGRGDTGRSSASGRPQARERNLDLLQKAVSGGKDSQANIRQGKGSGGSNLEQFSVRNWKDSKAASNRDGGVESLTAFLERRLNASTKSGPRAKITKSRVEGDTLVVFVKPELAERMIRLNDNLFAGVHITIEPYDGTSALDRDLATSNGTSAATADTKSKMTAILGKRYYPDTKLLDLSKLVTDEGLQAMGIFNSTSTESKFFPALMKVWEMQFTSSTQRREAVESVSLADNQLANITVVTTLAQTVPDLKNLDLTNNNFKDPSSMSGWRWKFRNLEFLDLSGNPISAVPTFKDTMLKWYPKLRILNNVEVRTAEEIAAQKKTPIPVQAPYFHDESQIAENFIRAFFVSYDNNRAELIKGVYDNESTFSMNVNTQAPKAQQIETAGWDAYIKRSRNLLKISHLPARMSRIYTGAEKILELWNDLPQTRHPDMATQADDYLIECHQMPGLPDPTGQSPTGVGGLIIMVHGKFEESVGGKVETRSFDRTFIIGPGGGIGGIRVVSDILCLRAYGGNEAWSPESQAIPQAIHPAAAPPAAAAAAAAPAPVSTPPVAQLGLPAGYGSPAPGKTDTQVQQEQLVAHMSAKSGMTLQFSEMALSGNGWNPEAAWKNFEELKAQGTLPADAFLPTA</sequence>
<keyword evidence="6" id="KW-0677">Repeat</keyword>
<evidence type="ECO:0000259" key="12">
    <source>
        <dbReference type="PROSITE" id="PS50177"/>
    </source>
</evidence>
<dbReference type="EMBL" id="JAPQKR010000004">
    <property type="protein sequence ID" value="KAJ5219327.1"/>
    <property type="molecule type" value="Genomic_DNA"/>
</dbReference>
<feature type="region of interest" description="Disordered" evidence="11">
    <location>
        <begin position="1"/>
        <end position="93"/>
    </location>
</feature>
<dbReference type="InterPro" id="IPR018222">
    <property type="entry name" value="Nuclear_transport_factor_2_euk"/>
</dbReference>
<dbReference type="Proteomes" id="UP001150904">
    <property type="component" value="Unassembled WGS sequence"/>
</dbReference>
<dbReference type="PROSITE" id="PS50177">
    <property type="entry name" value="NTF2_DOMAIN"/>
    <property type="match status" value="1"/>
</dbReference>
<dbReference type="FunFam" id="1.10.8.10:FF:000018">
    <property type="entry name" value="Nuclear RNA export factor 1"/>
    <property type="match status" value="1"/>
</dbReference>
<dbReference type="PANTHER" id="PTHR10662">
    <property type="entry name" value="NUCLEAR RNA EXPORT FACTOR"/>
    <property type="match status" value="1"/>
</dbReference>
<dbReference type="OrthoDB" id="25872at2759"/>
<evidence type="ECO:0000313" key="15">
    <source>
        <dbReference type="Proteomes" id="UP001150904"/>
    </source>
</evidence>
<dbReference type="Pfam" id="PF00560">
    <property type="entry name" value="LRR_1"/>
    <property type="match status" value="1"/>
</dbReference>
<evidence type="ECO:0000256" key="4">
    <source>
        <dbReference type="ARBA" id="ARBA00022490"/>
    </source>
</evidence>
<dbReference type="CDD" id="cd14342">
    <property type="entry name" value="UBA_TAP-C"/>
    <property type="match status" value="1"/>
</dbReference>